<evidence type="ECO:0000313" key="14">
    <source>
        <dbReference type="EMBL" id="CAG5896514.1"/>
    </source>
</evidence>
<feature type="compositionally biased region" description="Polar residues" evidence="11">
    <location>
        <begin position="908"/>
        <end position="923"/>
    </location>
</feature>
<dbReference type="OrthoDB" id="9943471at2759"/>
<gene>
    <name evidence="14" type="ORF">MMEN_LOCUS7589</name>
</gene>
<dbReference type="CDD" id="cd09579">
    <property type="entry name" value="SAM_Samd7_11"/>
    <property type="match status" value="1"/>
</dbReference>
<dbReference type="InterPro" id="IPR013761">
    <property type="entry name" value="SAM/pointed_sf"/>
</dbReference>
<dbReference type="Gene3D" id="1.10.10.10">
    <property type="entry name" value="Winged helix-like DNA-binding domain superfamily/Winged helix DNA-binding domain"/>
    <property type="match status" value="1"/>
</dbReference>
<dbReference type="SMART" id="SM00454">
    <property type="entry name" value="SAM"/>
    <property type="match status" value="1"/>
</dbReference>
<dbReference type="PANTHER" id="PTHR12443">
    <property type="entry name" value="TRANSLOCATION PROTEIN SEC62"/>
    <property type="match status" value="1"/>
</dbReference>
<feature type="transmembrane region" description="Helical" evidence="12">
    <location>
        <begin position="692"/>
        <end position="713"/>
    </location>
</feature>
<sequence length="923" mass="103784">MTPREQLRKMTALGEQGTLDEKHWYRLVNGMSAGELRQRQEMIMRNQMAMAPQILAQGQQRLQGVPTQFESRFMERELVPSNEIVASDGRQMHMGPHLGPPLPPHANVLPGRGFPGPAGYGFLPSEPMETVARRQELIHKQNIARMEMNAILHQKELENAHQKGLMGIDNPMSYPSNPMLFRGRQRVPDGHDVFVHRPSLDDLHSNSILMSASPYPPISTLQRERGRRAGRRPTVHKSTDSQVSNLKGQSEDKSVEQSPEATSGEEKEIEAKGDMGEECSASKTHHQAKIDSEISTANRKNYKEGEAGLRKACGTNQDGCSDVTNGGANDKDISSQCSAFQEKFMYPSTGGALTGMPYMFPVPGNGFLPPGPPNLFINGDEAPEDIRKWTVNDVYNFINSIPTCSEYAQIFKDHMIDGETLPLLSEEHLLDTLGLKLGPALKIRSQVSRRLGTMTYMMNLPLSSTTLQATPEKPGERSPELGSPVNCNTSRTDKLSWRIMAERRRHKKRIQEVSEPTKEEKAVAKYLRFNCPTKSTNMMGHRVDYFIASKAVDCLLDSKWAKAKKGEEAVFTTRDSAVDYCNRLLKKQFFHRALKVMKKKPEKEVKKEKDEKKIKSDSSKEEEKKGKKEKEKKKESEAVEAKKEKSDDSPGTPKKKKEVKKKFKLEPHEDQLFLDGNEVYVWIYDPVHFKTFAMGLILVIAVIAATLFPLWPAEMRVGVYYLSVAAGCFVASILLLAVARCILFLIIWLVTGGRHHFWFLPNLTADVGFIDSFRPLYTHEYKGPRAADKKGSDKADDKDSSASAKAQKSDSEDKSDSEKKDADDEEEDEEEDTKEAGGGEGKKAEGEGTEERQSDTDSDRREDEGSQHSNGNDFEMITREELEQHTEEDEDEEDEDEEEEEDEETQTRSEGSGSETKPQTAET</sequence>
<evidence type="ECO:0000259" key="13">
    <source>
        <dbReference type="PROSITE" id="PS50105"/>
    </source>
</evidence>
<feature type="compositionally biased region" description="Acidic residues" evidence="11">
    <location>
        <begin position="886"/>
        <end position="904"/>
    </location>
</feature>
<name>A0A8S4AU23_9TELE</name>
<evidence type="ECO:0000256" key="5">
    <source>
        <dbReference type="ARBA" id="ARBA00022692"/>
    </source>
</evidence>
<evidence type="ECO:0000256" key="1">
    <source>
        <dbReference type="ARBA" id="ARBA00004477"/>
    </source>
</evidence>
<evidence type="ECO:0000256" key="2">
    <source>
        <dbReference type="ARBA" id="ARBA00010604"/>
    </source>
</evidence>
<protein>
    <recommendedName>
        <fullName evidence="3">Translocation protein SEC62</fullName>
    </recommendedName>
</protein>
<feature type="region of interest" description="Disordered" evidence="11">
    <location>
        <begin position="466"/>
        <end position="488"/>
    </location>
</feature>
<dbReference type="EMBL" id="CAJRST010007779">
    <property type="protein sequence ID" value="CAG5896514.1"/>
    <property type="molecule type" value="Genomic_DNA"/>
</dbReference>
<feature type="compositionally biased region" description="Basic and acidic residues" evidence="11">
    <location>
        <begin position="807"/>
        <end position="822"/>
    </location>
</feature>
<keyword evidence="4" id="KW-0813">Transport</keyword>
<keyword evidence="8 12" id="KW-1133">Transmembrane helix</keyword>
<dbReference type="Pfam" id="PF00536">
    <property type="entry name" value="SAM_1"/>
    <property type="match status" value="1"/>
</dbReference>
<evidence type="ECO:0000313" key="15">
    <source>
        <dbReference type="Proteomes" id="UP000677803"/>
    </source>
</evidence>
<feature type="compositionally biased region" description="Basic and acidic residues" evidence="11">
    <location>
        <begin position="264"/>
        <end position="275"/>
    </location>
</feature>
<evidence type="ECO:0000256" key="7">
    <source>
        <dbReference type="ARBA" id="ARBA00022927"/>
    </source>
</evidence>
<keyword evidence="7" id="KW-0653">Protein transport</keyword>
<feature type="region of interest" description="Disordered" evidence="11">
    <location>
        <begin position="207"/>
        <end position="299"/>
    </location>
</feature>
<dbReference type="InterPro" id="IPR001660">
    <property type="entry name" value="SAM"/>
</dbReference>
<feature type="compositionally biased region" description="Acidic residues" evidence="11">
    <location>
        <begin position="823"/>
        <end position="833"/>
    </location>
</feature>
<organism evidence="14 15">
    <name type="scientific">Menidia menidia</name>
    <name type="common">Atlantic silverside</name>
    <dbReference type="NCBI Taxonomy" id="238744"/>
    <lineage>
        <taxon>Eukaryota</taxon>
        <taxon>Metazoa</taxon>
        <taxon>Chordata</taxon>
        <taxon>Craniata</taxon>
        <taxon>Vertebrata</taxon>
        <taxon>Euteleostomi</taxon>
        <taxon>Actinopterygii</taxon>
        <taxon>Neopterygii</taxon>
        <taxon>Teleostei</taxon>
        <taxon>Neoteleostei</taxon>
        <taxon>Acanthomorphata</taxon>
        <taxon>Ovalentaria</taxon>
        <taxon>Atherinomorphae</taxon>
        <taxon>Atheriniformes</taxon>
        <taxon>Atherinopsidae</taxon>
        <taxon>Menidiinae</taxon>
        <taxon>Menidia</taxon>
    </lineage>
</organism>
<evidence type="ECO:0000256" key="9">
    <source>
        <dbReference type="ARBA" id="ARBA00023010"/>
    </source>
</evidence>
<feature type="compositionally biased region" description="Basic and acidic residues" evidence="11">
    <location>
        <begin position="600"/>
        <end position="648"/>
    </location>
</feature>
<feature type="region of interest" description="Disordered" evidence="11">
    <location>
        <begin position="783"/>
        <end position="923"/>
    </location>
</feature>
<dbReference type="InterPro" id="IPR004728">
    <property type="entry name" value="Sec62"/>
</dbReference>
<feature type="compositionally biased region" description="Basic and acidic residues" evidence="11">
    <location>
        <begin position="876"/>
        <end position="885"/>
    </location>
</feature>
<feature type="transmembrane region" description="Helical" evidence="12">
    <location>
        <begin position="719"/>
        <end position="750"/>
    </location>
</feature>
<feature type="compositionally biased region" description="Basic and acidic residues" evidence="11">
    <location>
        <begin position="834"/>
        <end position="866"/>
    </location>
</feature>
<dbReference type="GO" id="GO:0031204">
    <property type="term" value="P:post-translational protein targeting to membrane, translocation"/>
    <property type="evidence" value="ECO:0007669"/>
    <property type="project" value="TreeGrafter"/>
</dbReference>
<proteinExistence type="inferred from homology"/>
<keyword evidence="6" id="KW-0256">Endoplasmic reticulum</keyword>
<dbReference type="Gene3D" id="1.10.150.50">
    <property type="entry name" value="Transcription Factor, Ets-1"/>
    <property type="match status" value="1"/>
</dbReference>
<dbReference type="AlphaFoldDB" id="A0A8S4AU23"/>
<dbReference type="PROSITE" id="PS50105">
    <property type="entry name" value="SAM_DOMAIN"/>
    <property type="match status" value="1"/>
</dbReference>
<evidence type="ECO:0000256" key="8">
    <source>
        <dbReference type="ARBA" id="ARBA00022989"/>
    </source>
</evidence>
<feature type="compositionally biased region" description="Basic and acidic residues" evidence="11">
    <location>
        <begin position="783"/>
        <end position="800"/>
    </location>
</feature>
<keyword evidence="10 12" id="KW-0472">Membrane</keyword>
<evidence type="ECO:0000256" key="10">
    <source>
        <dbReference type="ARBA" id="ARBA00023136"/>
    </source>
</evidence>
<evidence type="ECO:0000256" key="4">
    <source>
        <dbReference type="ARBA" id="ARBA00022448"/>
    </source>
</evidence>
<comment type="subcellular location">
    <subcellularLocation>
        <location evidence="1">Endoplasmic reticulum membrane</location>
        <topology evidence="1">Multi-pass membrane protein</topology>
    </subcellularLocation>
</comment>
<dbReference type="SUPFAM" id="SSF47769">
    <property type="entry name" value="SAM/Pointed domain"/>
    <property type="match status" value="1"/>
</dbReference>
<evidence type="ECO:0000256" key="12">
    <source>
        <dbReference type="SAM" id="Phobius"/>
    </source>
</evidence>
<dbReference type="GO" id="GO:0005789">
    <property type="term" value="C:endoplasmic reticulum membrane"/>
    <property type="evidence" value="ECO:0007669"/>
    <property type="project" value="UniProtKB-SubCell"/>
</dbReference>
<dbReference type="Proteomes" id="UP000677803">
    <property type="component" value="Unassembled WGS sequence"/>
</dbReference>
<dbReference type="InterPro" id="IPR036388">
    <property type="entry name" value="WH-like_DNA-bd_sf"/>
</dbReference>
<comment type="similarity">
    <text evidence="2">Belongs to the SEC62 family.</text>
</comment>
<keyword evidence="15" id="KW-1185">Reference proteome</keyword>
<evidence type="ECO:0000256" key="6">
    <source>
        <dbReference type="ARBA" id="ARBA00022824"/>
    </source>
</evidence>
<evidence type="ECO:0000256" key="3">
    <source>
        <dbReference type="ARBA" id="ARBA00021257"/>
    </source>
</evidence>
<feature type="domain" description="SAM" evidence="13">
    <location>
        <begin position="389"/>
        <end position="435"/>
    </location>
</feature>
<accession>A0A8S4AU23</accession>
<evidence type="ECO:0000256" key="11">
    <source>
        <dbReference type="SAM" id="MobiDB-lite"/>
    </source>
</evidence>
<comment type="caution">
    <text evidence="14">The sequence shown here is derived from an EMBL/GenBank/DDBJ whole genome shotgun (WGS) entry which is preliminary data.</text>
</comment>
<dbReference type="PANTHER" id="PTHR12443:SF9">
    <property type="entry name" value="TRANSLOCATION PROTEIN SEC62"/>
    <property type="match status" value="1"/>
</dbReference>
<reference evidence="14" key="1">
    <citation type="submission" date="2021-05" db="EMBL/GenBank/DDBJ databases">
        <authorList>
            <person name="Tigano A."/>
        </authorList>
    </citation>
    <scope>NUCLEOTIDE SEQUENCE</scope>
</reference>
<dbReference type="Pfam" id="PF03839">
    <property type="entry name" value="Sec62"/>
    <property type="match status" value="1"/>
</dbReference>
<keyword evidence="9" id="KW-0811">Translocation</keyword>
<keyword evidence="5 12" id="KW-0812">Transmembrane</keyword>
<feature type="region of interest" description="Disordered" evidence="11">
    <location>
        <begin position="600"/>
        <end position="660"/>
    </location>
</feature>
<feature type="compositionally biased region" description="Basic residues" evidence="11">
    <location>
        <begin position="225"/>
        <end position="235"/>
    </location>
</feature>